<protein>
    <submittedName>
        <fullName evidence="2">Uncharacterized protein</fullName>
    </submittedName>
</protein>
<dbReference type="RefSeq" id="WP_152100846.1">
    <property type="nucleotide sequence ID" value="NZ_AP021861.1"/>
</dbReference>
<feature type="compositionally biased region" description="Basic and acidic residues" evidence="1">
    <location>
        <begin position="258"/>
        <end position="287"/>
    </location>
</feature>
<name>A0A5K7XK25_9BACT</name>
<dbReference type="Proteomes" id="UP000326837">
    <property type="component" value="Chromosome"/>
</dbReference>
<evidence type="ECO:0000256" key="1">
    <source>
        <dbReference type="SAM" id="MobiDB-lite"/>
    </source>
</evidence>
<reference evidence="3" key="1">
    <citation type="submission" date="2019-10" db="EMBL/GenBank/DDBJ databases">
        <title>Lacipirellula parvula gen. nov., sp. nov., representing a lineage of planctomycetes widespread in freshwater anoxic habitats, and description of the family Lacipirellulaceae.</title>
        <authorList>
            <person name="Dedysh S.N."/>
            <person name="Kulichevskaya I.S."/>
            <person name="Beletsky A.V."/>
            <person name="Rakitin A.L."/>
            <person name="Mardanov A.V."/>
            <person name="Ivanova A.A."/>
            <person name="Saltykova V.X."/>
            <person name="Rijpstra W.I.C."/>
            <person name="Sinninghe Damste J.S."/>
            <person name="Ravin N.V."/>
        </authorList>
    </citation>
    <scope>NUCLEOTIDE SEQUENCE [LARGE SCALE GENOMIC DNA]</scope>
    <source>
        <strain evidence="3">PX69</strain>
    </source>
</reference>
<dbReference type="AlphaFoldDB" id="A0A5K7XK25"/>
<dbReference type="InterPro" id="IPR023170">
    <property type="entry name" value="HhH_base_excis_C"/>
</dbReference>
<dbReference type="SUPFAM" id="SSF48150">
    <property type="entry name" value="DNA-glycosylase"/>
    <property type="match status" value="1"/>
</dbReference>
<sequence>MASKNRAALITKVLKVVKKHYKPTAPPKERSLLENLIFSCCLENSLHEPAEKVFHSLSTDYFDWNEVRVSTIKELAEVLKPLNDPAESATRLKRVLQSVFETHYSFDLEPLKKQNIGVAVKTIEKYNGSTPFIVAYVTQQSLGGHSIPVNQGLLESMRVVGVVTDAEAAKGAVPGLERTVPKNKGVETGSLLHQLGVEMHRSPYGPTIRKLLLEIEPDAKDNLPKRPKADEPAPPEPVKAPAAAAPAKAAPAPTKAAEPAKKPAPKKEEPAKPAATKKPEKKPEKKAAPPAKKPTAKAAPPAKKKPTTATKKLVKKKPR</sequence>
<gene>
    <name evidence="2" type="ORF">PLANPX_5083</name>
</gene>
<dbReference type="InterPro" id="IPR011257">
    <property type="entry name" value="DNA_glycosylase"/>
</dbReference>
<feature type="compositionally biased region" description="Basic residues" evidence="1">
    <location>
        <begin position="302"/>
        <end position="319"/>
    </location>
</feature>
<evidence type="ECO:0000313" key="3">
    <source>
        <dbReference type="Proteomes" id="UP000326837"/>
    </source>
</evidence>
<feature type="region of interest" description="Disordered" evidence="1">
    <location>
        <begin position="220"/>
        <end position="319"/>
    </location>
</feature>
<feature type="compositionally biased region" description="Low complexity" evidence="1">
    <location>
        <begin position="239"/>
        <end position="257"/>
    </location>
</feature>
<dbReference type="GO" id="GO:0003824">
    <property type="term" value="F:catalytic activity"/>
    <property type="evidence" value="ECO:0007669"/>
    <property type="project" value="InterPro"/>
</dbReference>
<organism evidence="2 3">
    <name type="scientific">Lacipirellula parvula</name>
    <dbReference type="NCBI Taxonomy" id="2650471"/>
    <lineage>
        <taxon>Bacteria</taxon>
        <taxon>Pseudomonadati</taxon>
        <taxon>Planctomycetota</taxon>
        <taxon>Planctomycetia</taxon>
        <taxon>Pirellulales</taxon>
        <taxon>Lacipirellulaceae</taxon>
        <taxon>Lacipirellula</taxon>
    </lineage>
</organism>
<feature type="compositionally biased region" description="Basic and acidic residues" evidence="1">
    <location>
        <begin position="220"/>
        <end position="231"/>
    </location>
</feature>
<keyword evidence="3" id="KW-1185">Reference proteome</keyword>
<dbReference type="EMBL" id="AP021861">
    <property type="protein sequence ID" value="BBO35471.1"/>
    <property type="molecule type" value="Genomic_DNA"/>
</dbReference>
<accession>A0A5K7XK25</accession>
<dbReference type="Gene3D" id="1.10.340.30">
    <property type="entry name" value="Hypothetical protein, domain 2"/>
    <property type="match status" value="1"/>
</dbReference>
<dbReference type="KEGG" id="lpav:PLANPX_5083"/>
<dbReference type="GO" id="GO:0006281">
    <property type="term" value="P:DNA repair"/>
    <property type="evidence" value="ECO:0007669"/>
    <property type="project" value="InterPro"/>
</dbReference>
<evidence type="ECO:0000313" key="2">
    <source>
        <dbReference type="EMBL" id="BBO35471.1"/>
    </source>
</evidence>
<proteinExistence type="predicted"/>
<dbReference type="Gene3D" id="1.10.1670.10">
    <property type="entry name" value="Helix-hairpin-Helix base-excision DNA repair enzymes (C-terminal)"/>
    <property type="match status" value="1"/>
</dbReference>